<keyword evidence="2" id="KW-1003">Cell membrane</keyword>
<keyword evidence="7 10" id="KW-0472">Membrane</keyword>
<feature type="transmembrane region" description="Helical" evidence="10">
    <location>
        <begin position="273"/>
        <end position="298"/>
    </location>
</feature>
<evidence type="ECO:0000256" key="10">
    <source>
        <dbReference type="RuleBase" id="RU351113"/>
    </source>
</evidence>
<name>A0A8W9BFS9_PHLPP</name>
<dbReference type="GO" id="GO:0007165">
    <property type="term" value="P:signal transduction"/>
    <property type="evidence" value="ECO:0007669"/>
    <property type="project" value="UniProtKB-KW"/>
</dbReference>
<keyword evidence="8 10" id="KW-0675">Receptor</keyword>
<evidence type="ECO:0000256" key="2">
    <source>
        <dbReference type="ARBA" id="ARBA00022475"/>
    </source>
</evidence>
<dbReference type="PANTHER" id="PTHR21137">
    <property type="entry name" value="ODORANT RECEPTOR"/>
    <property type="match status" value="1"/>
</dbReference>
<evidence type="ECO:0000256" key="9">
    <source>
        <dbReference type="ARBA" id="ARBA00023224"/>
    </source>
</evidence>
<sequence length="405" mass="47330">MTNIEVVQRVNLKDIYRRLLRSIDKTVAFFDLKFLEKDISQKFSARRSLCFGTMGIYPFLVIWTMSQYTDDYVHMIYCLTTLGVFFSVITRLHSIAYNSYKSREIYKEMNKAFERMETIPHIRSIFEKYLLISEKVFIATKMILLPSGLLLPLSSVMLFLWNGEKVLPYEFYIPWINPKTTSGFLVKLETFAFQMLNTKIVLDVILCTDAYFFCQMILGIGHLEVLRKYLSDFDAIVREGEIQQDREAVKEIIKRIVVEQQSHYKIMRSFESFYSLQGLVIILAQTIVLIIVIFVIMSKFWLQGFGFVFVSLGNMFAVTLTGTLFTISCEKFEQAIYNCKWYCLPADFQFNFIVILRAAQYPVKPTMGGILPMELATFVVVFLHKKCLYRNYVAVQLFALTLMEK</sequence>
<evidence type="ECO:0000256" key="6">
    <source>
        <dbReference type="ARBA" id="ARBA00022989"/>
    </source>
</evidence>
<keyword evidence="4 10" id="KW-0812">Transmembrane</keyword>
<feature type="transmembrane region" description="Helical" evidence="10">
    <location>
        <begin position="49"/>
        <end position="66"/>
    </location>
</feature>
<dbReference type="EMBL" id="AJVK01031592">
    <property type="status" value="NOT_ANNOTATED_CDS"/>
    <property type="molecule type" value="Genomic_DNA"/>
</dbReference>
<feature type="transmembrane region" description="Helical" evidence="10">
    <location>
        <begin position="72"/>
        <end position="93"/>
    </location>
</feature>
<keyword evidence="9 10" id="KW-0807">Transducer</keyword>
<evidence type="ECO:0000313" key="11">
    <source>
        <dbReference type="EnsemblMetazoa" id="PPAI013318-PA"/>
    </source>
</evidence>
<evidence type="ECO:0000256" key="5">
    <source>
        <dbReference type="ARBA" id="ARBA00022725"/>
    </source>
</evidence>
<dbReference type="EnsemblMetazoa" id="PPAI013318-RA">
    <property type="protein sequence ID" value="PPAI013318-PA"/>
    <property type="gene ID" value="PPAI013318"/>
</dbReference>
<feature type="transmembrane region" description="Helical" evidence="10">
    <location>
        <begin position="200"/>
        <end position="221"/>
    </location>
</feature>
<dbReference type="Proteomes" id="UP000092462">
    <property type="component" value="Unassembled WGS sequence"/>
</dbReference>
<dbReference type="GO" id="GO:0005549">
    <property type="term" value="F:odorant binding"/>
    <property type="evidence" value="ECO:0007669"/>
    <property type="project" value="InterPro"/>
</dbReference>
<accession>A0A8W9BFS9</accession>
<comment type="caution">
    <text evidence="10">Lacks conserved residue(s) required for the propagation of feature annotation.</text>
</comment>
<evidence type="ECO:0000256" key="7">
    <source>
        <dbReference type="ARBA" id="ARBA00023136"/>
    </source>
</evidence>
<comment type="subcellular location">
    <subcellularLocation>
        <location evidence="1 10">Cell membrane</location>
        <topology evidence="1 10">Multi-pass membrane protein</topology>
    </subcellularLocation>
</comment>
<evidence type="ECO:0000256" key="1">
    <source>
        <dbReference type="ARBA" id="ARBA00004651"/>
    </source>
</evidence>
<reference evidence="11" key="1">
    <citation type="submission" date="2022-08" db="UniProtKB">
        <authorList>
            <consortium name="EnsemblMetazoa"/>
        </authorList>
    </citation>
    <scope>IDENTIFICATION</scope>
    <source>
        <strain evidence="11">Israel</strain>
    </source>
</reference>
<dbReference type="GO" id="GO:0005886">
    <property type="term" value="C:plasma membrane"/>
    <property type="evidence" value="ECO:0007669"/>
    <property type="project" value="UniProtKB-SubCell"/>
</dbReference>
<evidence type="ECO:0000313" key="12">
    <source>
        <dbReference type="Proteomes" id="UP000092462"/>
    </source>
</evidence>
<dbReference type="GO" id="GO:0004984">
    <property type="term" value="F:olfactory receptor activity"/>
    <property type="evidence" value="ECO:0007669"/>
    <property type="project" value="InterPro"/>
</dbReference>
<dbReference type="Pfam" id="PF02949">
    <property type="entry name" value="7tm_6"/>
    <property type="match status" value="1"/>
</dbReference>
<dbReference type="PANTHER" id="PTHR21137:SF35">
    <property type="entry name" value="ODORANT RECEPTOR 19A-RELATED"/>
    <property type="match status" value="1"/>
</dbReference>
<dbReference type="InterPro" id="IPR004117">
    <property type="entry name" value="7tm6_olfct_rcpt"/>
</dbReference>
<keyword evidence="3 10" id="KW-0716">Sensory transduction</keyword>
<proteinExistence type="inferred from homology"/>
<keyword evidence="6 10" id="KW-1133">Transmembrane helix</keyword>
<feature type="transmembrane region" description="Helical" evidence="10">
    <location>
        <begin position="304"/>
        <end position="327"/>
    </location>
</feature>
<evidence type="ECO:0000256" key="4">
    <source>
        <dbReference type="ARBA" id="ARBA00022692"/>
    </source>
</evidence>
<evidence type="ECO:0000256" key="8">
    <source>
        <dbReference type="ARBA" id="ARBA00023170"/>
    </source>
</evidence>
<organism evidence="11 12">
    <name type="scientific">Phlebotomus papatasi</name>
    <name type="common">Sandfly</name>
    <dbReference type="NCBI Taxonomy" id="29031"/>
    <lineage>
        <taxon>Eukaryota</taxon>
        <taxon>Metazoa</taxon>
        <taxon>Ecdysozoa</taxon>
        <taxon>Arthropoda</taxon>
        <taxon>Hexapoda</taxon>
        <taxon>Insecta</taxon>
        <taxon>Pterygota</taxon>
        <taxon>Neoptera</taxon>
        <taxon>Endopterygota</taxon>
        <taxon>Diptera</taxon>
        <taxon>Nematocera</taxon>
        <taxon>Psychodoidea</taxon>
        <taxon>Psychodidae</taxon>
        <taxon>Phlebotomus</taxon>
        <taxon>Phlebotomus</taxon>
    </lineage>
</organism>
<evidence type="ECO:0000256" key="3">
    <source>
        <dbReference type="ARBA" id="ARBA00022606"/>
    </source>
</evidence>
<keyword evidence="5 10" id="KW-0552">Olfaction</keyword>
<feature type="transmembrane region" description="Helical" evidence="10">
    <location>
        <begin position="142"/>
        <end position="161"/>
    </location>
</feature>
<protein>
    <recommendedName>
        <fullName evidence="10">Odorant receptor</fullName>
    </recommendedName>
</protein>
<dbReference type="AlphaFoldDB" id="A0A8W9BFS9"/>
<comment type="similarity">
    <text evidence="10">Belongs to the insect chemoreceptor superfamily. Heteromeric odorant receptor channel (TC 1.A.69) family.</text>
</comment>
<keyword evidence="12" id="KW-1185">Reference proteome</keyword>
<dbReference type="VEuPathDB" id="VectorBase:PPAPM1_005793"/>